<sequence>MENPKLFISYCWSTPEHEQWVIDLATELTESGIHVILDKWDLKEGHDAFAFMEKMVTDPTVKKVAMICDEAYASRADGRSGGVGTETQIISREVYEDQEQSKFVAIIPNRDENGKAFLPTYYKSRIYIDLSEPDKYTDNYEKLLRWVYDKPLYTRPQIGAKPSFLEESDSISLGTTTSQKRALSAIKESKPFASGALDEYLNTFSANLERFRLVDVDGEFDDALISNIENFLPYRNEYISLIFAISQYAPNEDNIHKIHRFFESLIPYMDKPSHITSWRESDFDNFKFIVHELFLYTIAILLKNEQFELTGKLLSQQYYIEGKVQYGQPAMFEYHIFREYLRSLDYRNQRLKLNRLSVHADLLKERSKGLGIEFKHLMQADFLLFVRSDLHKESYYQRWFPDTLVYLGHFNNPFEMFARSSSKSYFEQVKFALGINDISDLERLLEVYDSDSQSVPRWSFESFSPRALLGFEHLATRA</sequence>
<dbReference type="InterPro" id="IPR035897">
    <property type="entry name" value="Toll_tir_struct_dom_sf"/>
</dbReference>
<dbReference type="InterPro" id="IPR000157">
    <property type="entry name" value="TIR_dom"/>
</dbReference>
<protein>
    <submittedName>
        <fullName evidence="2">TIR domain-containing protein</fullName>
    </submittedName>
</protein>
<dbReference type="Proteomes" id="UP000555836">
    <property type="component" value="Unassembled WGS sequence"/>
</dbReference>
<dbReference type="RefSeq" id="WP_025536905.1">
    <property type="nucleotide sequence ID" value="NZ_CP138328.1"/>
</dbReference>
<evidence type="ECO:0000259" key="1">
    <source>
        <dbReference type="PROSITE" id="PS51534"/>
    </source>
</evidence>
<dbReference type="EMBL" id="JABCLD010001665">
    <property type="protein sequence ID" value="NMU26965.1"/>
    <property type="molecule type" value="Genomic_DNA"/>
</dbReference>
<reference evidence="2 3" key="1">
    <citation type="submission" date="2020-04" db="EMBL/GenBank/DDBJ databases">
        <title>Whole-genome sequencing of Vibrio spp. from China reveals different genetic environments of blaCTX-M-14 among diverse lineages.</title>
        <authorList>
            <person name="Zheng Z."/>
            <person name="Ye L."/>
            <person name="Chen S."/>
        </authorList>
    </citation>
    <scope>NUCLEOTIDE SEQUENCE [LARGE SCALE GENOMIC DNA]</scope>
    <source>
        <strain evidence="2 3">Vb0574</strain>
    </source>
</reference>
<name>A0A7Y0S5X9_VIBPH</name>
<feature type="domain" description="SEFIR" evidence="1">
    <location>
        <begin position="3"/>
        <end position="139"/>
    </location>
</feature>
<evidence type="ECO:0000313" key="2">
    <source>
        <dbReference type="EMBL" id="NMU26965.1"/>
    </source>
</evidence>
<dbReference type="GO" id="GO:0007165">
    <property type="term" value="P:signal transduction"/>
    <property type="evidence" value="ECO:0007669"/>
    <property type="project" value="InterPro"/>
</dbReference>
<comment type="caution">
    <text evidence="2">The sequence shown here is derived from an EMBL/GenBank/DDBJ whole genome shotgun (WGS) entry which is preliminary data.</text>
</comment>
<dbReference type="Gene3D" id="3.40.50.10140">
    <property type="entry name" value="Toll/interleukin-1 receptor homology (TIR) domain"/>
    <property type="match status" value="1"/>
</dbReference>
<proteinExistence type="predicted"/>
<evidence type="ECO:0000313" key="3">
    <source>
        <dbReference type="Proteomes" id="UP000555836"/>
    </source>
</evidence>
<accession>A0A7Y0S5X9</accession>
<organism evidence="2 3">
    <name type="scientific">Vibrio parahaemolyticus</name>
    <dbReference type="NCBI Taxonomy" id="670"/>
    <lineage>
        <taxon>Bacteria</taxon>
        <taxon>Pseudomonadati</taxon>
        <taxon>Pseudomonadota</taxon>
        <taxon>Gammaproteobacteria</taxon>
        <taxon>Vibrionales</taxon>
        <taxon>Vibrionaceae</taxon>
        <taxon>Vibrio</taxon>
    </lineage>
</organism>
<dbReference type="PROSITE" id="PS51534">
    <property type="entry name" value="SEFIR"/>
    <property type="match status" value="1"/>
</dbReference>
<dbReference type="Pfam" id="PF13676">
    <property type="entry name" value="TIR_2"/>
    <property type="match status" value="1"/>
</dbReference>
<dbReference type="InterPro" id="IPR013568">
    <property type="entry name" value="SEFIR_dom"/>
</dbReference>
<dbReference type="AlphaFoldDB" id="A0A7Y0S5X9"/>
<gene>
    <name evidence="2" type="ORF">HKB21_15210</name>
</gene>